<proteinExistence type="predicted"/>
<dbReference type="AlphaFoldDB" id="A0AAP8MEC5"/>
<dbReference type="EMBL" id="PKUR01000002">
    <property type="protein sequence ID" value="PLW86225.1"/>
    <property type="molecule type" value="Genomic_DNA"/>
</dbReference>
<dbReference type="InterPro" id="IPR004378">
    <property type="entry name" value="F420H2_quin_Rdtase"/>
</dbReference>
<dbReference type="Pfam" id="PF04075">
    <property type="entry name" value="F420H2_quin_red"/>
    <property type="match status" value="1"/>
</dbReference>
<dbReference type="Proteomes" id="UP000235162">
    <property type="component" value="Unassembled WGS sequence"/>
</dbReference>
<comment type="caution">
    <text evidence="1">The sequence shown here is derived from an EMBL/GenBank/DDBJ whole genome shotgun (WGS) entry which is preliminary data.</text>
</comment>
<reference evidence="1 2" key="1">
    <citation type="submission" date="2018-01" db="EMBL/GenBank/DDBJ databases">
        <title>The draft genome sequence of Halioglobus japonicus S1-36.</title>
        <authorList>
            <person name="Du Z.-J."/>
            <person name="Shi M.-J."/>
        </authorList>
    </citation>
    <scope>NUCLEOTIDE SEQUENCE [LARGE SCALE GENOMIC DNA]</scope>
    <source>
        <strain evidence="1 2">S1-36</strain>
    </source>
</reference>
<keyword evidence="2" id="KW-1185">Reference proteome</keyword>
<name>A0AAP8MEC5_9GAMM</name>
<evidence type="ECO:0000313" key="2">
    <source>
        <dbReference type="Proteomes" id="UP000235162"/>
    </source>
</evidence>
<accession>A0AAP8MEC5</accession>
<organism evidence="1 2">
    <name type="scientific">Halioglobus japonicus</name>
    <dbReference type="NCBI Taxonomy" id="930805"/>
    <lineage>
        <taxon>Bacteria</taxon>
        <taxon>Pseudomonadati</taxon>
        <taxon>Pseudomonadota</taxon>
        <taxon>Gammaproteobacteria</taxon>
        <taxon>Cellvibrionales</taxon>
        <taxon>Halieaceae</taxon>
        <taxon>Halioglobus</taxon>
    </lineage>
</organism>
<dbReference type="GO" id="GO:0016491">
    <property type="term" value="F:oxidoreductase activity"/>
    <property type="evidence" value="ECO:0007669"/>
    <property type="project" value="InterPro"/>
</dbReference>
<protein>
    <submittedName>
        <fullName evidence="1">DUF385 domain-containing protein</fullName>
    </submittedName>
</protein>
<evidence type="ECO:0000313" key="1">
    <source>
        <dbReference type="EMBL" id="PLW86225.1"/>
    </source>
</evidence>
<sequence>MNPLKAISPKLEQQFFRQLNAVVEPAVRRGIGSPRLLPAGLILLESTGFTSGELRSTPLLSFRAGRYRIVSTVRGQRSFWVKNLLKQPDVSYFLAGRRRNATAVVLRDGESSVDVATLPFFLRRLVAWLSIFARNGLAIVILTPVDG</sequence>
<gene>
    <name evidence="1" type="ORF">C0029_07250</name>
</gene>
<dbReference type="InterPro" id="IPR012349">
    <property type="entry name" value="Split_barrel_FMN-bd"/>
</dbReference>
<dbReference type="Gene3D" id="2.30.110.10">
    <property type="entry name" value="Electron Transport, Fmn-binding Protein, Chain A"/>
    <property type="match status" value="1"/>
</dbReference>